<keyword evidence="2" id="KW-1185">Reference proteome</keyword>
<comment type="caution">
    <text evidence="1">The sequence shown here is derived from an EMBL/GenBank/DDBJ whole genome shotgun (WGS) entry which is preliminary data.</text>
</comment>
<reference evidence="1 2" key="1">
    <citation type="journal article" date="2014" name="BMC Genomics">
        <title>Genome and secretome analysis of the hemibiotrophic fungal pathogen, Moniliophthora roreri, which causes frosty pod rot disease of cacao: mechanisms of the biotrophic and necrotrophic phases.</title>
        <authorList>
            <person name="Meinhardt L.W."/>
            <person name="Costa G.G.L."/>
            <person name="Thomazella D.P.T."/>
            <person name="Teixeira P.J.P.L."/>
            <person name="Carazzolle M.F."/>
            <person name="Schuster S.C."/>
            <person name="Carlson J.E."/>
            <person name="Guiltinan M.J."/>
            <person name="Mieczkowski P."/>
            <person name="Farmer A."/>
            <person name="Ramaraj T."/>
            <person name="Crozier J."/>
            <person name="Davis R.E."/>
            <person name="Shao J."/>
            <person name="Melnick R.L."/>
            <person name="Pereira G.A.G."/>
            <person name="Bailey B.A."/>
        </authorList>
    </citation>
    <scope>NUCLEOTIDE SEQUENCE [LARGE SCALE GENOMIC DNA]</scope>
    <source>
        <strain evidence="1 2">MCA 2997</strain>
    </source>
</reference>
<proteinExistence type="predicted"/>
<dbReference type="Proteomes" id="UP000017559">
    <property type="component" value="Unassembled WGS sequence"/>
</dbReference>
<organism evidence="1 2">
    <name type="scientific">Moniliophthora roreri (strain MCA 2997)</name>
    <name type="common">Cocoa frosty pod rot fungus</name>
    <name type="synonym">Crinipellis roreri</name>
    <dbReference type="NCBI Taxonomy" id="1381753"/>
    <lineage>
        <taxon>Eukaryota</taxon>
        <taxon>Fungi</taxon>
        <taxon>Dikarya</taxon>
        <taxon>Basidiomycota</taxon>
        <taxon>Agaricomycotina</taxon>
        <taxon>Agaricomycetes</taxon>
        <taxon>Agaricomycetidae</taxon>
        <taxon>Agaricales</taxon>
        <taxon>Marasmiineae</taxon>
        <taxon>Marasmiaceae</taxon>
        <taxon>Moniliophthora</taxon>
    </lineage>
</organism>
<dbReference type="HOGENOM" id="CLU_2073768_0_0_1"/>
<dbReference type="KEGG" id="mrr:Moror_15167"/>
<accession>V2X1V9</accession>
<sequence>MEENKSVTAGSMPMLSTPMSTEANLNGNEIAMRGSEQATIEQVHHDRGSDKVDLNLFPKFDDMSPVQIGYLGFGSGYVLVCNRGNYRYYFSIKYRCSTRHQDSLAWISTSYLLTSTVA</sequence>
<protein>
    <submittedName>
        <fullName evidence="1">Uncharacterized protein</fullName>
    </submittedName>
</protein>
<dbReference type="AlphaFoldDB" id="V2X1V9"/>
<gene>
    <name evidence="1" type="ORF">Moror_15167</name>
</gene>
<evidence type="ECO:0000313" key="1">
    <source>
        <dbReference type="EMBL" id="ESK86766.1"/>
    </source>
</evidence>
<evidence type="ECO:0000313" key="2">
    <source>
        <dbReference type="Proteomes" id="UP000017559"/>
    </source>
</evidence>
<name>V2X1V9_MONRO</name>
<dbReference type="EMBL" id="AWSO01000893">
    <property type="protein sequence ID" value="ESK86766.1"/>
    <property type="molecule type" value="Genomic_DNA"/>
</dbReference>